<keyword evidence="1" id="KW-0812">Transmembrane</keyword>
<evidence type="ECO:0000256" key="1">
    <source>
        <dbReference type="SAM" id="Phobius"/>
    </source>
</evidence>
<evidence type="ECO:0000313" key="3">
    <source>
        <dbReference type="Proteomes" id="UP000186817"/>
    </source>
</evidence>
<dbReference type="EMBL" id="LSRX01000516">
    <property type="protein sequence ID" value="OLP95098.1"/>
    <property type="molecule type" value="Genomic_DNA"/>
</dbReference>
<sequence length="257" mass="28152">MLLRVMDGDAGAEEGQPIDEHADDVDYGHAAFYSGYDDDLDGDEAEVEDEDDGDVGFSASLPVLQVLLCVYLMFREVRKYLTLKVVMLPCAGTADALAGVWYSRYAVGYMLHFILGHFDNERAEGCNVVSSLFSDLGRFLCFVLVVSISMKVDNASSVMYDWEVVFSGLGLGAVSFVSMYNIAFILDNELCLLIFLPSFAIATTLAKVTVYGACFCCFNGLNLENVEIGCAAKETLLCLEWDFCLKSNTEKLLGLGP</sequence>
<evidence type="ECO:0000313" key="2">
    <source>
        <dbReference type="EMBL" id="OLP95098.1"/>
    </source>
</evidence>
<reference evidence="2 3" key="1">
    <citation type="submission" date="2016-02" db="EMBL/GenBank/DDBJ databases">
        <title>Genome analysis of coral dinoflagellate symbionts highlights evolutionary adaptations to a symbiotic lifestyle.</title>
        <authorList>
            <person name="Aranda M."/>
            <person name="Li Y."/>
            <person name="Liew Y.J."/>
            <person name="Baumgarten S."/>
            <person name="Simakov O."/>
            <person name="Wilson M."/>
            <person name="Piel J."/>
            <person name="Ashoor H."/>
            <person name="Bougouffa S."/>
            <person name="Bajic V.B."/>
            <person name="Ryu T."/>
            <person name="Ravasi T."/>
            <person name="Bayer T."/>
            <person name="Micklem G."/>
            <person name="Kim H."/>
            <person name="Bhak J."/>
            <person name="Lajeunesse T.C."/>
            <person name="Voolstra C.R."/>
        </authorList>
    </citation>
    <scope>NUCLEOTIDE SEQUENCE [LARGE SCALE GENOMIC DNA]</scope>
    <source>
        <strain evidence="2 3">CCMP2467</strain>
    </source>
</reference>
<protein>
    <submittedName>
        <fullName evidence="2">Uncharacterized protein</fullName>
    </submittedName>
</protein>
<dbReference type="Proteomes" id="UP000186817">
    <property type="component" value="Unassembled WGS sequence"/>
</dbReference>
<proteinExistence type="predicted"/>
<feature type="transmembrane region" description="Helical" evidence="1">
    <location>
        <begin position="164"/>
        <end position="186"/>
    </location>
</feature>
<dbReference type="OrthoDB" id="10356477at2759"/>
<organism evidence="2 3">
    <name type="scientific">Symbiodinium microadriaticum</name>
    <name type="common">Dinoflagellate</name>
    <name type="synonym">Zooxanthella microadriatica</name>
    <dbReference type="NCBI Taxonomy" id="2951"/>
    <lineage>
        <taxon>Eukaryota</taxon>
        <taxon>Sar</taxon>
        <taxon>Alveolata</taxon>
        <taxon>Dinophyceae</taxon>
        <taxon>Suessiales</taxon>
        <taxon>Symbiodiniaceae</taxon>
        <taxon>Symbiodinium</taxon>
    </lineage>
</organism>
<gene>
    <name evidence="2" type="ORF">AK812_SmicGene22794</name>
</gene>
<feature type="transmembrane region" description="Helical" evidence="1">
    <location>
        <begin position="192"/>
        <end position="218"/>
    </location>
</feature>
<keyword evidence="3" id="KW-1185">Reference proteome</keyword>
<name>A0A1Q9DIW5_SYMMI</name>
<keyword evidence="1" id="KW-1133">Transmembrane helix</keyword>
<feature type="transmembrane region" description="Helical" evidence="1">
    <location>
        <begin position="81"/>
        <end position="102"/>
    </location>
</feature>
<keyword evidence="1" id="KW-0472">Membrane</keyword>
<feature type="transmembrane region" description="Helical" evidence="1">
    <location>
        <begin position="55"/>
        <end position="74"/>
    </location>
</feature>
<dbReference type="AlphaFoldDB" id="A0A1Q9DIW5"/>
<comment type="caution">
    <text evidence="2">The sequence shown here is derived from an EMBL/GenBank/DDBJ whole genome shotgun (WGS) entry which is preliminary data.</text>
</comment>
<accession>A0A1Q9DIW5</accession>